<dbReference type="InterPro" id="IPR043502">
    <property type="entry name" value="DNA/RNA_pol_sf"/>
</dbReference>
<gene>
    <name evidence="3" type="ORF">FSB_LOCUS30731</name>
</gene>
<evidence type="ECO:0000256" key="1">
    <source>
        <dbReference type="SAM" id="MobiDB-lite"/>
    </source>
</evidence>
<dbReference type="Gene3D" id="3.60.10.10">
    <property type="entry name" value="Endonuclease/exonuclease/phosphatase"/>
    <property type="match status" value="1"/>
</dbReference>
<dbReference type="InterPro" id="IPR036691">
    <property type="entry name" value="Endo/exonu/phosph_ase_sf"/>
</dbReference>
<dbReference type="SUPFAM" id="SSF56219">
    <property type="entry name" value="DNase I-like"/>
    <property type="match status" value="1"/>
</dbReference>
<dbReference type="PANTHER" id="PTHR33116">
    <property type="entry name" value="REVERSE TRANSCRIPTASE ZINC-BINDING DOMAIN-CONTAINING PROTEIN-RELATED-RELATED"/>
    <property type="match status" value="1"/>
</dbReference>
<feature type="region of interest" description="Disordered" evidence="1">
    <location>
        <begin position="70"/>
        <end position="105"/>
    </location>
</feature>
<dbReference type="PANTHER" id="PTHR33116:SF78">
    <property type="entry name" value="OS12G0587133 PROTEIN"/>
    <property type="match status" value="1"/>
</dbReference>
<dbReference type="Pfam" id="PF13966">
    <property type="entry name" value="zf-RVT"/>
    <property type="match status" value="1"/>
</dbReference>
<feature type="domain" description="Reverse transcriptase" evidence="2">
    <location>
        <begin position="666"/>
        <end position="915"/>
    </location>
</feature>
<proteinExistence type="predicted"/>
<dbReference type="EMBL" id="OIVN01002344">
    <property type="protein sequence ID" value="SPD02849.1"/>
    <property type="molecule type" value="Genomic_DNA"/>
</dbReference>
<dbReference type="InterPro" id="IPR000477">
    <property type="entry name" value="RT_dom"/>
</dbReference>
<evidence type="ECO:0000313" key="3">
    <source>
        <dbReference type="EMBL" id="SPD02849.1"/>
    </source>
</evidence>
<dbReference type="SUPFAM" id="SSF56672">
    <property type="entry name" value="DNA/RNA polymerases"/>
    <property type="match status" value="1"/>
</dbReference>
<organism evidence="3">
    <name type="scientific">Fagus sylvatica</name>
    <name type="common">Beechnut</name>
    <dbReference type="NCBI Taxonomy" id="28930"/>
    <lineage>
        <taxon>Eukaryota</taxon>
        <taxon>Viridiplantae</taxon>
        <taxon>Streptophyta</taxon>
        <taxon>Embryophyta</taxon>
        <taxon>Tracheophyta</taxon>
        <taxon>Spermatophyta</taxon>
        <taxon>Magnoliopsida</taxon>
        <taxon>eudicotyledons</taxon>
        <taxon>Gunneridae</taxon>
        <taxon>Pentapetalae</taxon>
        <taxon>rosids</taxon>
        <taxon>fabids</taxon>
        <taxon>Fagales</taxon>
        <taxon>Fagaceae</taxon>
        <taxon>Fagus</taxon>
    </lineage>
</organism>
<sequence>MPNKEVEGAKPQIMQKDRDFQNHVTAAVKKAVHLTSTDSPSDKVNARVSLSLNLELTCGPDGVWAVSKADLKQPEQLRPSPSRKTPIPRPSELTESSDGDEEEDASILACSEIGESSDATWALQLQDGQCLFVPQMPPLPLSTNPFYALSSSELGVEFMEKIEQPEVRYIDNMTLTKSMDAPEPASDMFSGDVGEWGGQAEWVEPLAVEYPALEPPVVPEAQGSSWGEHKGEHEVLRGPHSEWVSEKTQKFGEVLGASYVGFEDRVLALLCAIEAELGISKPGVVSGKDKSHVPQEETKLTAVSQTLVRSLWRCRYVDWLSLDSVGASGGIILMWDRRIVQRIEEATGTYSISCRFREVASGFEWAFSGVYGPKRTVERSLMWEELASVTAWWEVPWCVGGDFNVARYPTERAGAADISPSMREFSDFIFSMGLIDLPMEGGSFTWSNARSRSRIDSYVLVQKLKSLKTDLYKWNKEVFGDVNVRKNDLMAQIQDLDMLEENRQLSNEEAVAKAHLQTDLEKVLLLEEIKWRQTSRATWLREGDKNTRFFHRVANSNRRFNSIDHLLVNEVLTTDQSEIGAGLVNFYKQLFSDDEVRRPLLDGLVFSSLDESDRDLLDQPFTEKEVWGVVRNMAGDKAPGPNGFSLAFFQSCWDVIKQDVMQVFHEFHTTRNFERSMNVTFLALIPKKPRAQESGVRFPECFYWGRQILDSVLVTNESLDSRLKSSLSGMLCKLDIEKAYDHVNWNFLIYMLRQCGFSERWRHWIYTCISSVRFSVLVNGSAHGFFPTSRGLRQGDPLSPLLFIIVMEALSRMLERAVAGGFISGFAVGNSTGAELSISHSLFADDTLIFCGADTEQAWHLRGVFIWFQAISGLKINLSKSELVPVVQVPNVPEMAGILGCQVASLPLKYLGLPLGASFKSKVLWDRVVEKMEKHLAGWKRLYLSKGGRVTLIKSTLSSIPTYFLSLFPIPMSVANRLEKLQRDFWWGGLEDDHKFHLVNWKQTCTPLPSGGLGIRNMVVFNKALLGKWLWRYSTEPTSLWRQVIDSKYGCQRSAWCTDRVSTTHGVSLWKHIRAGWKDFSHHISYKVGDGSQISFWHDTWCGALPLRQQFPTLFLLSRDPEAKVVDGSLFQVISPGASDTLCWNPSRRGIFEVRSYYYVLIQPHPEDNFPWKCVWRAKVPLRVAFFTWTAALGKILTTDNLRKRRVIILDWCCMCKSSGESTNHLLLHCPVAWELWSMVCILFGTLWVMPRSVVDLLSCWKGSLGNSEAGKVWKMIPHCIMWCLWRERNDRTFNGVEKSIPALKFYFLHTLLDWSKASHLDFSSSLSDLVDLCSARL</sequence>
<feature type="compositionally biased region" description="Acidic residues" evidence="1">
    <location>
        <begin position="95"/>
        <end position="105"/>
    </location>
</feature>
<dbReference type="PROSITE" id="PS50878">
    <property type="entry name" value="RT_POL"/>
    <property type="match status" value="1"/>
</dbReference>
<dbReference type="InterPro" id="IPR026960">
    <property type="entry name" value="RVT-Znf"/>
</dbReference>
<protein>
    <recommendedName>
        <fullName evidence="2">Reverse transcriptase domain-containing protein</fullName>
    </recommendedName>
</protein>
<name>A0A2N9GTW6_FAGSY</name>
<dbReference type="CDD" id="cd01650">
    <property type="entry name" value="RT_nLTR_like"/>
    <property type="match status" value="1"/>
</dbReference>
<evidence type="ECO:0000259" key="2">
    <source>
        <dbReference type="PROSITE" id="PS50878"/>
    </source>
</evidence>
<dbReference type="Pfam" id="PF00078">
    <property type="entry name" value="RVT_1"/>
    <property type="match status" value="1"/>
</dbReference>
<accession>A0A2N9GTW6</accession>
<reference evidence="3" key="1">
    <citation type="submission" date="2018-02" db="EMBL/GenBank/DDBJ databases">
        <authorList>
            <person name="Cohen D.B."/>
            <person name="Kent A.D."/>
        </authorList>
    </citation>
    <scope>NUCLEOTIDE SEQUENCE</scope>
</reference>